<keyword evidence="8 11" id="KW-0472">Membrane</keyword>
<dbReference type="GO" id="GO:0005484">
    <property type="term" value="F:SNAP receptor activity"/>
    <property type="evidence" value="ECO:0007669"/>
    <property type="project" value="InterPro"/>
</dbReference>
<proteinExistence type="inferred from homology"/>
<dbReference type="GO" id="GO:0005789">
    <property type="term" value="C:endoplasmic reticulum membrane"/>
    <property type="evidence" value="ECO:0007669"/>
    <property type="project" value="UniProtKB-SubCell"/>
</dbReference>
<dbReference type="OMA" id="TEVDTHR"/>
<evidence type="ECO:0000313" key="13">
    <source>
        <dbReference type="EnsemblMetazoa" id="XP_020897034.1"/>
    </source>
</evidence>
<sequence length="215" mass="24674">MADELEVSREVPIQAKIQVRDVVKVEFEIQNLVQEIRQCDGPLTLLNELNMKIKMRMNSLKMNMEKLEQLAKEQDKDSDTKAILLIKNQHDSELIRLQSSIRKANLACKARIDQTERESLFSGQASSLRNRNYNKENLAATTSNITKDLMSIARNSSATVTDTQEEYKGLSGVIQTSKNLLNKYNRREVTDRLLVVFGLILFAVTVLYIVKKRVW</sequence>
<reference evidence="13" key="1">
    <citation type="submission" date="2022-11" db="UniProtKB">
        <authorList>
            <consortium name="EnsemblMetazoa"/>
        </authorList>
    </citation>
    <scope>IDENTIFICATION</scope>
</reference>
<comment type="subcellular location">
    <subcellularLocation>
        <location evidence="1">Endoplasmic reticulum membrane</location>
        <topology evidence="1">Single-pass type IV membrane protein</topology>
    </subcellularLocation>
</comment>
<keyword evidence="3 11" id="KW-0812">Transmembrane</keyword>
<dbReference type="InterPro" id="IPR005606">
    <property type="entry name" value="Sec20"/>
</dbReference>
<dbReference type="OrthoDB" id="46868at2759"/>
<organism evidence="13 14">
    <name type="scientific">Exaiptasia diaphana</name>
    <name type="common">Tropical sea anemone</name>
    <name type="synonym">Aiptasia pulchella</name>
    <dbReference type="NCBI Taxonomy" id="2652724"/>
    <lineage>
        <taxon>Eukaryota</taxon>
        <taxon>Metazoa</taxon>
        <taxon>Cnidaria</taxon>
        <taxon>Anthozoa</taxon>
        <taxon>Hexacorallia</taxon>
        <taxon>Actiniaria</taxon>
        <taxon>Aiptasiidae</taxon>
        <taxon>Exaiptasia</taxon>
    </lineage>
</organism>
<feature type="domain" description="Sec20 C-terminal" evidence="12">
    <location>
        <begin position="137"/>
        <end position="214"/>
    </location>
</feature>
<dbReference type="GeneID" id="110235902"/>
<evidence type="ECO:0000256" key="10">
    <source>
        <dbReference type="SAM" id="Coils"/>
    </source>
</evidence>
<dbReference type="RefSeq" id="XP_020897034.1">
    <property type="nucleotide sequence ID" value="XM_021041375.2"/>
</dbReference>
<evidence type="ECO:0000256" key="7">
    <source>
        <dbReference type="ARBA" id="ARBA00023054"/>
    </source>
</evidence>
<comment type="similarity">
    <text evidence="9">Belongs to the SEC20 family.</text>
</comment>
<keyword evidence="4" id="KW-0256">Endoplasmic reticulum</keyword>
<evidence type="ECO:0000256" key="9">
    <source>
        <dbReference type="ARBA" id="ARBA00037934"/>
    </source>
</evidence>
<feature type="coiled-coil region" evidence="10">
    <location>
        <begin position="50"/>
        <end position="77"/>
    </location>
</feature>
<dbReference type="Proteomes" id="UP000887567">
    <property type="component" value="Unplaced"/>
</dbReference>
<evidence type="ECO:0000256" key="3">
    <source>
        <dbReference type="ARBA" id="ARBA00022692"/>
    </source>
</evidence>
<keyword evidence="7 10" id="KW-0175">Coiled coil</keyword>
<evidence type="ECO:0000259" key="12">
    <source>
        <dbReference type="Pfam" id="PF03908"/>
    </source>
</evidence>
<dbReference type="PANTHER" id="PTHR12825:SF0">
    <property type="entry name" value="VESICLE TRANSPORT PROTEIN SEC20"/>
    <property type="match status" value="1"/>
</dbReference>
<protein>
    <recommendedName>
        <fullName evidence="12">Sec20 C-terminal domain-containing protein</fullName>
    </recommendedName>
</protein>
<evidence type="ECO:0000313" key="14">
    <source>
        <dbReference type="Proteomes" id="UP000887567"/>
    </source>
</evidence>
<dbReference type="AlphaFoldDB" id="A0A913X0K8"/>
<evidence type="ECO:0000256" key="8">
    <source>
        <dbReference type="ARBA" id="ARBA00023136"/>
    </source>
</evidence>
<keyword evidence="2" id="KW-0813">Transport</keyword>
<evidence type="ECO:0000256" key="1">
    <source>
        <dbReference type="ARBA" id="ARBA00004163"/>
    </source>
</evidence>
<evidence type="ECO:0000256" key="2">
    <source>
        <dbReference type="ARBA" id="ARBA00022448"/>
    </source>
</evidence>
<feature type="transmembrane region" description="Helical" evidence="11">
    <location>
        <begin position="193"/>
        <end position="210"/>
    </location>
</feature>
<keyword evidence="14" id="KW-1185">Reference proteome</keyword>
<dbReference type="KEGG" id="epa:110235902"/>
<keyword evidence="5" id="KW-0931">ER-Golgi transport</keyword>
<dbReference type="EnsemblMetazoa" id="XM_021041375.2">
    <property type="protein sequence ID" value="XP_020897034.1"/>
    <property type="gene ID" value="LOC110235902"/>
</dbReference>
<dbReference type="InterPro" id="IPR056173">
    <property type="entry name" value="Sec20_C"/>
</dbReference>
<dbReference type="GO" id="GO:0006890">
    <property type="term" value="P:retrograde vesicle-mediated transport, Golgi to endoplasmic reticulum"/>
    <property type="evidence" value="ECO:0007669"/>
    <property type="project" value="InterPro"/>
</dbReference>
<evidence type="ECO:0000256" key="5">
    <source>
        <dbReference type="ARBA" id="ARBA00022892"/>
    </source>
</evidence>
<keyword evidence="6 11" id="KW-1133">Transmembrane helix</keyword>
<evidence type="ECO:0000256" key="11">
    <source>
        <dbReference type="SAM" id="Phobius"/>
    </source>
</evidence>
<evidence type="ECO:0000256" key="4">
    <source>
        <dbReference type="ARBA" id="ARBA00022824"/>
    </source>
</evidence>
<evidence type="ECO:0000256" key="6">
    <source>
        <dbReference type="ARBA" id="ARBA00022989"/>
    </source>
</evidence>
<dbReference type="PANTHER" id="PTHR12825">
    <property type="entry name" value="BNIP1-RELATED"/>
    <property type="match status" value="1"/>
</dbReference>
<accession>A0A913X0K8</accession>
<dbReference type="Pfam" id="PF03908">
    <property type="entry name" value="Sec20"/>
    <property type="match status" value="1"/>
</dbReference>
<name>A0A913X0K8_EXADI</name>
<dbReference type="GO" id="GO:0031201">
    <property type="term" value="C:SNARE complex"/>
    <property type="evidence" value="ECO:0007669"/>
    <property type="project" value="TreeGrafter"/>
</dbReference>